<dbReference type="Proteomes" id="UP001238450">
    <property type="component" value="Unassembled WGS sequence"/>
</dbReference>
<keyword evidence="2" id="KW-1185">Reference proteome</keyword>
<dbReference type="RefSeq" id="WP_307254226.1">
    <property type="nucleotide sequence ID" value="NZ_JAUSUV010000012.1"/>
</dbReference>
<reference evidence="1 2" key="1">
    <citation type="submission" date="2023-07" db="EMBL/GenBank/DDBJ databases">
        <title>Genomic Encyclopedia of Type Strains, Phase IV (KMG-IV): sequencing the most valuable type-strain genomes for metagenomic binning, comparative biology and taxonomic classification.</title>
        <authorList>
            <person name="Goeker M."/>
        </authorList>
    </citation>
    <scope>NUCLEOTIDE SEQUENCE [LARGE SCALE GENOMIC DNA]</scope>
    <source>
        <strain evidence="1 2">DSM 46876</strain>
    </source>
</reference>
<dbReference type="EMBL" id="JAUSUV010000012">
    <property type="protein sequence ID" value="MDQ0418480.1"/>
    <property type="molecule type" value="Genomic_DNA"/>
</dbReference>
<gene>
    <name evidence="1" type="ORF">J2Z48_002672</name>
</gene>
<evidence type="ECO:0000313" key="2">
    <source>
        <dbReference type="Proteomes" id="UP001238450"/>
    </source>
</evidence>
<comment type="caution">
    <text evidence="1">The sequence shown here is derived from an EMBL/GenBank/DDBJ whole genome shotgun (WGS) entry which is preliminary data.</text>
</comment>
<proteinExistence type="predicted"/>
<organism evidence="1 2">
    <name type="scientific">Croceifilum oryzae</name>
    <dbReference type="NCBI Taxonomy" id="1553429"/>
    <lineage>
        <taxon>Bacteria</taxon>
        <taxon>Bacillati</taxon>
        <taxon>Bacillota</taxon>
        <taxon>Bacilli</taxon>
        <taxon>Bacillales</taxon>
        <taxon>Thermoactinomycetaceae</taxon>
        <taxon>Croceifilum</taxon>
    </lineage>
</organism>
<protein>
    <submittedName>
        <fullName evidence="1">Uncharacterized protein</fullName>
    </submittedName>
</protein>
<accession>A0AAJ1WT71</accession>
<sequence length="61" mass="7433">MTNLELQQRYEELENRIHKGADYLDNPFLSEGERPKAEQLYVELCAEYIRIQKKMKERGMW</sequence>
<evidence type="ECO:0000313" key="1">
    <source>
        <dbReference type="EMBL" id="MDQ0418480.1"/>
    </source>
</evidence>
<dbReference type="AlphaFoldDB" id="A0AAJ1WT71"/>
<name>A0AAJ1WT71_9BACL</name>